<dbReference type="Pfam" id="PF09515">
    <property type="entry name" value="Thia_YuaJ"/>
    <property type="match status" value="1"/>
</dbReference>
<dbReference type="NCBIfam" id="TIGR02357">
    <property type="entry name" value="ECF_ThiT_YuaJ"/>
    <property type="match status" value="1"/>
</dbReference>
<evidence type="ECO:0000313" key="3">
    <source>
        <dbReference type="Proteomes" id="UP001529201"/>
    </source>
</evidence>
<dbReference type="RefSeq" id="WP_242455651.1">
    <property type="nucleotide sequence ID" value="NZ_CP065993.1"/>
</dbReference>
<keyword evidence="1" id="KW-1133">Transmembrane helix</keyword>
<feature type="transmembrane region" description="Helical" evidence="1">
    <location>
        <begin position="157"/>
        <end position="179"/>
    </location>
</feature>
<dbReference type="GeneID" id="64343724"/>
<protein>
    <submittedName>
        <fullName evidence="2">Energy-coupled thiamine transporter ThiT</fullName>
    </submittedName>
</protein>
<name>A0ABT6HD36_LEUPS</name>
<evidence type="ECO:0000256" key="1">
    <source>
        <dbReference type="SAM" id="Phobius"/>
    </source>
</evidence>
<keyword evidence="3" id="KW-1185">Reference proteome</keyword>
<dbReference type="Gene3D" id="1.10.1760.20">
    <property type="match status" value="1"/>
</dbReference>
<feature type="transmembrane region" description="Helical" evidence="1">
    <location>
        <begin position="12"/>
        <end position="31"/>
    </location>
</feature>
<accession>A0ABT6HD36</accession>
<dbReference type="EMBL" id="JARGDN010000006">
    <property type="protein sequence ID" value="MDG9733695.1"/>
    <property type="molecule type" value="Genomic_DNA"/>
</dbReference>
<organism evidence="2 3">
    <name type="scientific">Leuconostoc pseudomesenteroides</name>
    <dbReference type="NCBI Taxonomy" id="33968"/>
    <lineage>
        <taxon>Bacteria</taxon>
        <taxon>Bacillati</taxon>
        <taxon>Bacillota</taxon>
        <taxon>Bacilli</taxon>
        <taxon>Lactobacillales</taxon>
        <taxon>Lactobacillaceae</taxon>
        <taxon>Leuconostoc</taxon>
    </lineage>
</organism>
<feature type="transmembrane region" description="Helical" evidence="1">
    <location>
        <begin position="83"/>
        <end position="103"/>
    </location>
</feature>
<gene>
    <name evidence="2" type="primary">thiT</name>
    <name evidence="2" type="ORF">P1N92_06135</name>
</gene>
<sequence length="187" mass="20678">MKSMQNSRSRVIAEVAIFAALAVVFDCLTLFKMPQGGAVTLSLVPILFVAYRHGVKAGMITGLIVGIVTFILNPYYLNPLQVFFDYFFAYTLVGLGGLFENQLKYALRRDATRQAMILISIGALLGGIGRFFGSFLAGGFFYGAFAPKGQNPWLYSLIYNAAYVIPQILLTIVVLIILLRVQPKMFK</sequence>
<reference evidence="2 3" key="1">
    <citation type="submission" date="2023-02" db="EMBL/GenBank/DDBJ databases">
        <title>Antimicrobial susceptibility testing and tentative epidemiological cut-off values for Lactobacillaceae family species intended for ingestion.</title>
        <authorList>
            <person name="Noehr-Meldgaard K."/>
            <person name="Struve C."/>
            <person name="Ingmer H."/>
            <person name="Koza A."/>
            <person name="Al-Nakeeb K."/>
            <person name="Agersoe Y."/>
        </authorList>
    </citation>
    <scope>NUCLEOTIDE SEQUENCE [LARGE SCALE GENOMIC DNA]</scope>
    <source>
        <strain evidence="2 3">DSM 20193</strain>
    </source>
</reference>
<feature type="transmembrane region" description="Helical" evidence="1">
    <location>
        <begin position="115"/>
        <end position="145"/>
    </location>
</feature>
<proteinExistence type="predicted"/>
<feature type="transmembrane region" description="Helical" evidence="1">
    <location>
        <begin position="60"/>
        <end position="77"/>
    </location>
</feature>
<comment type="caution">
    <text evidence="2">The sequence shown here is derived from an EMBL/GenBank/DDBJ whole genome shotgun (WGS) entry which is preliminary data.</text>
</comment>
<evidence type="ECO:0000313" key="2">
    <source>
        <dbReference type="EMBL" id="MDG9733695.1"/>
    </source>
</evidence>
<dbReference type="Proteomes" id="UP001529201">
    <property type="component" value="Unassembled WGS sequence"/>
</dbReference>
<keyword evidence="1" id="KW-0812">Transmembrane</keyword>
<dbReference type="InterPro" id="IPR012651">
    <property type="entry name" value="Thia_Transptr_ThiT"/>
</dbReference>
<feature type="transmembrane region" description="Helical" evidence="1">
    <location>
        <begin position="37"/>
        <end position="53"/>
    </location>
</feature>
<keyword evidence="1" id="KW-0472">Membrane</keyword>